<gene>
    <name evidence="3" type="ORF">CJ030_MR3G014466</name>
</gene>
<name>A0A6A1VYR4_9ROSI</name>
<reference evidence="3 4" key="1">
    <citation type="journal article" date="2019" name="Plant Biotechnol. J.">
        <title>The red bayberry genome and genetic basis of sex determination.</title>
        <authorList>
            <person name="Jia H.M."/>
            <person name="Jia H.J."/>
            <person name="Cai Q.L."/>
            <person name="Wang Y."/>
            <person name="Zhao H.B."/>
            <person name="Yang W.F."/>
            <person name="Wang G.Y."/>
            <person name="Li Y.H."/>
            <person name="Zhan D.L."/>
            <person name="Shen Y.T."/>
            <person name="Niu Q.F."/>
            <person name="Chang L."/>
            <person name="Qiu J."/>
            <person name="Zhao L."/>
            <person name="Xie H.B."/>
            <person name="Fu W.Y."/>
            <person name="Jin J."/>
            <person name="Li X.W."/>
            <person name="Jiao Y."/>
            <person name="Zhou C.C."/>
            <person name="Tu T."/>
            <person name="Chai C.Y."/>
            <person name="Gao J.L."/>
            <person name="Fan L.J."/>
            <person name="van de Weg E."/>
            <person name="Wang J.Y."/>
            <person name="Gao Z.S."/>
        </authorList>
    </citation>
    <scope>NUCLEOTIDE SEQUENCE [LARGE SCALE GENOMIC DNA]</scope>
    <source>
        <tissue evidence="3">Leaves</tissue>
    </source>
</reference>
<evidence type="ECO:0000256" key="2">
    <source>
        <dbReference type="SAM" id="SignalP"/>
    </source>
</evidence>
<dbReference type="PANTHER" id="PTHR33881:SF7">
    <property type="entry name" value="NEUROGENIC LOCUS NOTCH-LIKE PROTEIN"/>
    <property type="match status" value="1"/>
</dbReference>
<feature type="chain" id="PRO_5025453005" evidence="2">
    <location>
        <begin position="24"/>
        <end position="199"/>
    </location>
</feature>
<feature type="region of interest" description="Disordered" evidence="1">
    <location>
        <begin position="176"/>
        <end position="199"/>
    </location>
</feature>
<dbReference type="PANTHER" id="PTHR33881">
    <property type="entry name" value="NEUROGENIC LOCUS NOTCH-LIKE PROTEIN"/>
    <property type="match status" value="1"/>
</dbReference>
<organism evidence="3 4">
    <name type="scientific">Morella rubra</name>
    <name type="common">Chinese bayberry</name>
    <dbReference type="NCBI Taxonomy" id="262757"/>
    <lineage>
        <taxon>Eukaryota</taxon>
        <taxon>Viridiplantae</taxon>
        <taxon>Streptophyta</taxon>
        <taxon>Embryophyta</taxon>
        <taxon>Tracheophyta</taxon>
        <taxon>Spermatophyta</taxon>
        <taxon>Magnoliopsida</taxon>
        <taxon>eudicotyledons</taxon>
        <taxon>Gunneridae</taxon>
        <taxon>Pentapetalae</taxon>
        <taxon>rosids</taxon>
        <taxon>fabids</taxon>
        <taxon>Fagales</taxon>
        <taxon>Myricaceae</taxon>
        <taxon>Morella</taxon>
    </lineage>
</organism>
<feature type="compositionally biased region" description="Polar residues" evidence="1">
    <location>
        <begin position="176"/>
        <end position="192"/>
    </location>
</feature>
<feature type="signal peptide" evidence="2">
    <location>
        <begin position="1"/>
        <end position="23"/>
    </location>
</feature>
<accession>A0A6A1VYR4</accession>
<proteinExistence type="predicted"/>
<protein>
    <submittedName>
        <fullName evidence="3">Uncharacterized protein</fullName>
    </submittedName>
</protein>
<dbReference type="AlphaFoldDB" id="A0A6A1VYR4"/>
<evidence type="ECO:0000313" key="4">
    <source>
        <dbReference type="Proteomes" id="UP000516437"/>
    </source>
</evidence>
<keyword evidence="4" id="KW-1185">Reference proteome</keyword>
<evidence type="ECO:0000313" key="3">
    <source>
        <dbReference type="EMBL" id="KAB1218124.1"/>
    </source>
</evidence>
<dbReference type="EMBL" id="RXIC02000021">
    <property type="protein sequence ID" value="KAB1218124.1"/>
    <property type="molecule type" value="Genomic_DNA"/>
</dbReference>
<sequence>MAATSVIAFLAVLLILQPRIARSDFLSPLLSPVFDNVCKEVECGKGTCKPSSNSTFMFECECDPGWSQTRSKHDDDLKFLPCVVPNCTLNYSCTKAHSPVQEKERKANESIFDPCHWAGCGGGSCNKTSAFTYKCECAQGYYNLLNFTAFPCYEECAIGMDCMNLGITMSNKSTSPPSVSALSDNDQNQGEPGNSIIYF</sequence>
<keyword evidence="2" id="KW-0732">Signal</keyword>
<dbReference type="Proteomes" id="UP000516437">
    <property type="component" value="Chromosome 3"/>
</dbReference>
<evidence type="ECO:0000256" key="1">
    <source>
        <dbReference type="SAM" id="MobiDB-lite"/>
    </source>
</evidence>
<comment type="caution">
    <text evidence="3">The sequence shown here is derived from an EMBL/GenBank/DDBJ whole genome shotgun (WGS) entry which is preliminary data.</text>
</comment>
<dbReference type="OrthoDB" id="1914642at2759"/>